<dbReference type="SMART" id="SM00382">
    <property type="entry name" value="AAA"/>
    <property type="match status" value="1"/>
</dbReference>
<dbReference type="SUPFAM" id="SSF52540">
    <property type="entry name" value="P-loop containing nucleoside triphosphate hydrolases"/>
    <property type="match status" value="1"/>
</dbReference>
<dbReference type="GO" id="GO:0016887">
    <property type="term" value="F:ATP hydrolysis activity"/>
    <property type="evidence" value="ECO:0007669"/>
    <property type="project" value="InterPro"/>
</dbReference>
<dbReference type="STRING" id="1838280.A6M21_08220"/>
<dbReference type="RefSeq" id="WP_066667515.1">
    <property type="nucleotide sequence ID" value="NZ_LYVF01000111.1"/>
</dbReference>
<dbReference type="FunFam" id="3.40.50.300:FF:000421">
    <property type="entry name" value="Branched-chain amino acid ABC transporter ATP-binding protein"/>
    <property type="match status" value="1"/>
</dbReference>
<proteinExistence type="predicted"/>
<keyword evidence="2" id="KW-0547">Nucleotide-binding</keyword>
<dbReference type="PANTHER" id="PTHR45772">
    <property type="entry name" value="CONSERVED COMPONENT OF ABC TRANSPORTER FOR NATURAL AMINO ACIDS-RELATED"/>
    <property type="match status" value="1"/>
</dbReference>
<name>A0A1B7LFS8_9FIRM</name>
<dbReference type="GO" id="GO:1903806">
    <property type="term" value="P:L-isoleucine import across plasma membrane"/>
    <property type="evidence" value="ECO:0007669"/>
    <property type="project" value="TreeGrafter"/>
</dbReference>
<dbReference type="InterPro" id="IPR003439">
    <property type="entry name" value="ABC_transporter-like_ATP-bd"/>
</dbReference>
<dbReference type="Proteomes" id="UP000078532">
    <property type="component" value="Unassembled WGS sequence"/>
</dbReference>
<sequence>MPVLEVKNLSKNFGGLKAVNNFQLTMEEGEIVGLIGPNGAGKTTVFNLITGIYFPSAGTINFLGEQINGLPPFRICQKGIARTFQNIRLFKENTVLDNVRTVFHPRIKYGLLDALFRTPRFNAEEERVNREAMEFLAALNLADRSAHKASGLPYGDQRRLEIARSLACRPKLLILDEPAAGMNPNEVSRMVDLVRMIKEKFQLTILLIEHQMGMVMNLCERLVVMDFGQIIASGTPDEIRNNQMVLEAYLGKGATVA</sequence>
<evidence type="ECO:0000259" key="4">
    <source>
        <dbReference type="PROSITE" id="PS50893"/>
    </source>
</evidence>
<feature type="domain" description="ABC transporter" evidence="4">
    <location>
        <begin position="4"/>
        <end position="252"/>
    </location>
</feature>
<dbReference type="GO" id="GO:0005524">
    <property type="term" value="F:ATP binding"/>
    <property type="evidence" value="ECO:0007669"/>
    <property type="project" value="UniProtKB-KW"/>
</dbReference>
<keyword evidence="1" id="KW-0813">Transport</keyword>
<dbReference type="GO" id="GO:1903805">
    <property type="term" value="P:L-valine import across plasma membrane"/>
    <property type="evidence" value="ECO:0007669"/>
    <property type="project" value="TreeGrafter"/>
</dbReference>
<evidence type="ECO:0000256" key="3">
    <source>
        <dbReference type="ARBA" id="ARBA00022840"/>
    </source>
</evidence>
<comment type="caution">
    <text evidence="5">The sequence shown here is derived from an EMBL/GenBank/DDBJ whole genome shotgun (WGS) entry which is preliminary data.</text>
</comment>
<dbReference type="GO" id="GO:0015192">
    <property type="term" value="F:L-phenylalanine transmembrane transporter activity"/>
    <property type="evidence" value="ECO:0007669"/>
    <property type="project" value="TreeGrafter"/>
</dbReference>
<gene>
    <name evidence="5" type="primary">livG</name>
    <name evidence="5" type="ORF">A6M21_08220</name>
</gene>
<dbReference type="GO" id="GO:0005304">
    <property type="term" value="F:L-valine transmembrane transporter activity"/>
    <property type="evidence" value="ECO:0007669"/>
    <property type="project" value="TreeGrafter"/>
</dbReference>
<dbReference type="PANTHER" id="PTHR45772:SF7">
    <property type="entry name" value="AMINO ACID ABC TRANSPORTER ATP-BINDING PROTEIN"/>
    <property type="match status" value="1"/>
</dbReference>
<dbReference type="CDD" id="cd03219">
    <property type="entry name" value="ABC_Mj1267_LivG_branched"/>
    <property type="match status" value="1"/>
</dbReference>
<dbReference type="InterPro" id="IPR051120">
    <property type="entry name" value="ABC_AA/LPS_Transport"/>
</dbReference>
<keyword evidence="3 5" id="KW-0067">ATP-binding</keyword>
<protein>
    <submittedName>
        <fullName evidence="5">High-affinity branched-chain amino acid ABC transporter ATP-binding protein LivG</fullName>
    </submittedName>
</protein>
<evidence type="ECO:0000256" key="1">
    <source>
        <dbReference type="ARBA" id="ARBA00022448"/>
    </source>
</evidence>
<evidence type="ECO:0000313" key="6">
    <source>
        <dbReference type="Proteomes" id="UP000078532"/>
    </source>
</evidence>
<dbReference type="InterPro" id="IPR027417">
    <property type="entry name" value="P-loop_NTPase"/>
</dbReference>
<dbReference type="InterPro" id="IPR032823">
    <property type="entry name" value="BCA_ABC_TP_C"/>
</dbReference>
<dbReference type="AlphaFoldDB" id="A0A1B7LFS8"/>
<dbReference type="Gene3D" id="3.40.50.300">
    <property type="entry name" value="P-loop containing nucleotide triphosphate hydrolases"/>
    <property type="match status" value="1"/>
</dbReference>
<dbReference type="EMBL" id="LYVF01000111">
    <property type="protein sequence ID" value="OAT83506.1"/>
    <property type="molecule type" value="Genomic_DNA"/>
</dbReference>
<dbReference type="GO" id="GO:0015188">
    <property type="term" value="F:L-isoleucine transmembrane transporter activity"/>
    <property type="evidence" value="ECO:0007669"/>
    <property type="project" value="TreeGrafter"/>
</dbReference>
<dbReference type="PROSITE" id="PS50893">
    <property type="entry name" value="ABC_TRANSPORTER_2"/>
    <property type="match status" value="1"/>
</dbReference>
<keyword evidence="6" id="KW-1185">Reference proteome</keyword>
<evidence type="ECO:0000313" key="5">
    <source>
        <dbReference type="EMBL" id="OAT83506.1"/>
    </source>
</evidence>
<organism evidence="5 6">
    <name type="scientific">Desulfotomaculum copahuensis</name>
    <dbReference type="NCBI Taxonomy" id="1838280"/>
    <lineage>
        <taxon>Bacteria</taxon>
        <taxon>Bacillati</taxon>
        <taxon>Bacillota</taxon>
        <taxon>Clostridia</taxon>
        <taxon>Eubacteriales</taxon>
        <taxon>Desulfotomaculaceae</taxon>
        <taxon>Desulfotomaculum</taxon>
    </lineage>
</organism>
<evidence type="ECO:0000256" key="2">
    <source>
        <dbReference type="ARBA" id="ARBA00022741"/>
    </source>
</evidence>
<dbReference type="InterPro" id="IPR003593">
    <property type="entry name" value="AAA+_ATPase"/>
</dbReference>
<dbReference type="GO" id="GO:0005886">
    <property type="term" value="C:plasma membrane"/>
    <property type="evidence" value="ECO:0007669"/>
    <property type="project" value="TreeGrafter"/>
</dbReference>
<dbReference type="GO" id="GO:0015808">
    <property type="term" value="P:L-alanine transport"/>
    <property type="evidence" value="ECO:0007669"/>
    <property type="project" value="TreeGrafter"/>
</dbReference>
<dbReference type="OrthoDB" id="9779136at2"/>
<dbReference type="GO" id="GO:0042941">
    <property type="term" value="P:D-alanine transmembrane transport"/>
    <property type="evidence" value="ECO:0007669"/>
    <property type="project" value="TreeGrafter"/>
</dbReference>
<dbReference type="Pfam" id="PF00005">
    <property type="entry name" value="ABC_tran"/>
    <property type="match status" value="1"/>
</dbReference>
<dbReference type="Pfam" id="PF12399">
    <property type="entry name" value="BCA_ABC_TP_C"/>
    <property type="match status" value="1"/>
</dbReference>
<reference evidence="5 6" key="1">
    <citation type="submission" date="2016-04" db="EMBL/GenBank/DDBJ databases">
        <authorList>
            <person name="Evans L.H."/>
            <person name="Alamgir A."/>
            <person name="Owens N."/>
            <person name="Weber N.D."/>
            <person name="Virtaneva K."/>
            <person name="Barbian K."/>
            <person name="Babar A."/>
            <person name="Rosenke K."/>
        </authorList>
    </citation>
    <scope>NUCLEOTIDE SEQUENCE [LARGE SCALE GENOMIC DNA]</scope>
    <source>
        <strain evidence="5 6">LMa1</strain>
    </source>
</reference>
<accession>A0A1B7LFS8</accession>